<evidence type="ECO:0000256" key="2">
    <source>
        <dbReference type="ARBA" id="ARBA00022448"/>
    </source>
</evidence>
<comment type="subunit">
    <text evidence="9">The complex comprises the extracytoplasmic solute receptor protein and the two transmembrane proteins.</text>
</comment>
<evidence type="ECO:0000256" key="3">
    <source>
        <dbReference type="ARBA" id="ARBA00022475"/>
    </source>
</evidence>
<dbReference type="AlphaFoldDB" id="A0A2Z2NP62"/>
<evidence type="ECO:0000256" key="8">
    <source>
        <dbReference type="ARBA" id="ARBA00038436"/>
    </source>
</evidence>
<dbReference type="InterPro" id="IPR007387">
    <property type="entry name" value="TRAP_DctQ"/>
</dbReference>
<dbReference type="PANTHER" id="PTHR35011:SF11">
    <property type="entry name" value="TRAP TRANSPORTER SMALL PERMEASE PROTEIN"/>
    <property type="match status" value="1"/>
</dbReference>
<dbReference type="PANTHER" id="PTHR35011">
    <property type="entry name" value="2,3-DIKETO-L-GULONATE TRAP TRANSPORTER SMALL PERMEASE PROTEIN YIAM"/>
    <property type="match status" value="1"/>
</dbReference>
<keyword evidence="12" id="KW-1185">Reference proteome</keyword>
<dbReference type="OrthoDB" id="2085311at2"/>
<evidence type="ECO:0000313" key="11">
    <source>
        <dbReference type="EMBL" id="ASJ73039.1"/>
    </source>
</evidence>
<feature type="transmembrane region" description="Helical" evidence="9">
    <location>
        <begin position="93"/>
        <end position="121"/>
    </location>
</feature>
<keyword evidence="2 9" id="KW-0813">Transport</keyword>
<dbReference type="KEGG" id="gai:IMCC3135_14770"/>
<feature type="transmembrane region" description="Helical" evidence="9">
    <location>
        <begin position="50"/>
        <end position="72"/>
    </location>
</feature>
<evidence type="ECO:0000313" key="12">
    <source>
        <dbReference type="Proteomes" id="UP000250079"/>
    </source>
</evidence>
<keyword evidence="3" id="KW-1003">Cell membrane</keyword>
<dbReference type="Pfam" id="PF04290">
    <property type="entry name" value="DctQ"/>
    <property type="match status" value="1"/>
</dbReference>
<comment type="similarity">
    <text evidence="8 9">Belongs to the TRAP transporter small permease family.</text>
</comment>
<evidence type="ECO:0000259" key="10">
    <source>
        <dbReference type="Pfam" id="PF04290"/>
    </source>
</evidence>
<dbReference type="InterPro" id="IPR055348">
    <property type="entry name" value="DctQ"/>
</dbReference>
<comment type="function">
    <text evidence="9">Part of the tripartite ATP-independent periplasmic (TRAP) transport system.</text>
</comment>
<keyword evidence="6 9" id="KW-1133">Transmembrane helix</keyword>
<dbReference type="GO" id="GO:0015740">
    <property type="term" value="P:C4-dicarboxylate transport"/>
    <property type="evidence" value="ECO:0007669"/>
    <property type="project" value="TreeGrafter"/>
</dbReference>
<proteinExistence type="inferred from homology"/>
<keyword evidence="4 9" id="KW-0997">Cell inner membrane</keyword>
<keyword evidence="5 9" id="KW-0812">Transmembrane</keyword>
<dbReference type="RefSeq" id="WP_088918289.1">
    <property type="nucleotide sequence ID" value="NZ_CP018632.1"/>
</dbReference>
<evidence type="ECO:0000256" key="4">
    <source>
        <dbReference type="ARBA" id="ARBA00022519"/>
    </source>
</evidence>
<dbReference type="GO" id="GO:0005886">
    <property type="term" value="C:plasma membrane"/>
    <property type="evidence" value="ECO:0007669"/>
    <property type="project" value="UniProtKB-SubCell"/>
</dbReference>
<evidence type="ECO:0000256" key="7">
    <source>
        <dbReference type="ARBA" id="ARBA00023136"/>
    </source>
</evidence>
<evidence type="ECO:0000256" key="5">
    <source>
        <dbReference type="ARBA" id="ARBA00022692"/>
    </source>
</evidence>
<feature type="transmembrane region" description="Helical" evidence="9">
    <location>
        <begin position="20"/>
        <end position="44"/>
    </location>
</feature>
<protein>
    <recommendedName>
        <fullName evidence="9">TRAP transporter small permease protein</fullName>
    </recommendedName>
</protein>
<feature type="domain" description="Tripartite ATP-independent periplasmic transporters DctQ component" evidence="10">
    <location>
        <begin position="31"/>
        <end position="158"/>
    </location>
</feature>
<accession>A0A2Z2NP62</accession>
<reference evidence="11 12" key="1">
    <citation type="submission" date="2016-12" db="EMBL/GenBank/DDBJ databases">
        <authorList>
            <person name="Song W.-J."/>
            <person name="Kurnit D.M."/>
        </authorList>
    </citation>
    <scope>NUCLEOTIDE SEQUENCE [LARGE SCALE GENOMIC DNA]</scope>
    <source>
        <strain evidence="11 12">IMCC3135</strain>
    </source>
</reference>
<name>A0A2Z2NP62_9GAMM</name>
<sequence length="177" mass="19311">MVESKSLTVKVLQKLRDVCVLISSISLVVLILTFAWLVFGRYVLNQTPTWVEQLALVLVVWITFLGAGAGVHDDTHLGVSFIREAMPPKIRHVLRITCEVTMAVFGLVMLVACTELVQFGWSTKLPMLNIPEGIRTLPAAIAGGLIFLFATERAVRMIAGGVSPDKPVVPISDDRSA</sequence>
<dbReference type="GO" id="GO:0022857">
    <property type="term" value="F:transmembrane transporter activity"/>
    <property type="evidence" value="ECO:0007669"/>
    <property type="project" value="UniProtKB-UniRule"/>
</dbReference>
<dbReference type="EMBL" id="CP018632">
    <property type="protein sequence ID" value="ASJ73039.1"/>
    <property type="molecule type" value="Genomic_DNA"/>
</dbReference>
<gene>
    <name evidence="11" type="primary">yiaM_2</name>
    <name evidence="11" type="ORF">IMCC3135_14770</name>
</gene>
<keyword evidence="7 9" id="KW-0472">Membrane</keyword>
<comment type="subcellular location">
    <subcellularLocation>
        <location evidence="1 9">Cell inner membrane</location>
        <topology evidence="1 9">Multi-pass membrane protein</topology>
    </subcellularLocation>
</comment>
<evidence type="ECO:0000256" key="1">
    <source>
        <dbReference type="ARBA" id="ARBA00004429"/>
    </source>
</evidence>
<organism evidence="11 12">
    <name type="scientific">Granulosicoccus antarcticus IMCC3135</name>
    <dbReference type="NCBI Taxonomy" id="1192854"/>
    <lineage>
        <taxon>Bacteria</taxon>
        <taxon>Pseudomonadati</taxon>
        <taxon>Pseudomonadota</taxon>
        <taxon>Gammaproteobacteria</taxon>
        <taxon>Chromatiales</taxon>
        <taxon>Granulosicoccaceae</taxon>
        <taxon>Granulosicoccus</taxon>
    </lineage>
</organism>
<feature type="transmembrane region" description="Helical" evidence="9">
    <location>
        <begin position="133"/>
        <end position="150"/>
    </location>
</feature>
<evidence type="ECO:0000256" key="9">
    <source>
        <dbReference type="RuleBase" id="RU369079"/>
    </source>
</evidence>
<dbReference type="Proteomes" id="UP000250079">
    <property type="component" value="Chromosome"/>
</dbReference>
<evidence type="ECO:0000256" key="6">
    <source>
        <dbReference type="ARBA" id="ARBA00022989"/>
    </source>
</evidence>